<evidence type="ECO:0000313" key="13">
    <source>
        <dbReference type="Proteomes" id="UP000256779"/>
    </source>
</evidence>
<dbReference type="InterPro" id="IPR003594">
    <property type="entry name" value="HATPase_dom"/>
</dbReference>
<dbReference type="CDD" id="cd00130">
    <property type="entry name" value="PAS"/>
    <property type="match status" value="3"/>
</dbReference>
<dbReference type="PROSITE" id="PS50109">
    <property type="entry name" value="HIS_KIN"/>
    <property type="match status" value="1"/>
</dbReference>
<evidence type="ECO:0000256" key="6">
    <source>
        <dbReference type="ARBA" id="ARBA00022777"/>
    </source>
</evidence>
<keyword evidence="7" id="KW-0067">ATP-binding</keyword>
<dbReference type="PANTHER" id="PTHR24421:SF10">
    <property type="entry name" value="NITRATE_NITRITE SENSOR PROTEIN NARQ"/>
    <property type="match status" value="1"/>
</dbReference>
<dbReference type="Gene3D" id="3.30.450.20">
    <property type="entry name" value="PAS domain"/>
    <property type="match status" value="3"/>
</dbReference>
<dbReference type="GO" id="GO:0000155">
    <property type="term" value="F:phosphorelay sensor kinase activity"/>
    <property type="evidence" value="ECO:0007669"/>
    <property type="project" value="InterPro"/>
</dbReference>
<dbReference type="Gene3D" id="3.30.565.10">
    <property type="entry name" value="Histidine kinase-like ATPase, C-terminal domain"/>
    <property type="match status" value="1"/>
</dbReference>
<comment type="caution">
    <text evidence="12">The sequence shown here is derived from an EMBL/GenBank/DDBJ whole genome shotgun (WGS) entry which is preliminary data.</text>
</comment>
<dbReference type="SMART" id="SM00091">
    <property type="entry name" value="PAS"/>
    <property type="match status" value="3"/>
</dbReference>
<keyword evidence="5" id="KW-0547">Nucleotide-binding</keyword>
<keyword evidence="13" id="KW-1185">Reference proteome</keyword>
<dbReference type="PANTHER" id="PTHR24421">
    <property type="entry name" value="NITRATE/NITRITE SENSOR PROTEIN NARX-RELATED"/>
    <property type="match status" value="1"/>
</dbReference>
<dbReference type="Pfam" id="PF08447">
    <property type="entry name" value="PAS_3"/>
    <property type="match status" value="3"/>
</dbReference>
<dbReference type="SUPFAM" id="SSF55781">
    <property type="entry name" value="GAF domain-like"/>
    <property type="match status" value="1"/>
</dbReference>
<sequence length="891" mass="100909">MTDELNPRLLLIAESEDVMRCITQQIGHAYTIESKLISTASQLTTALLNINAALVIYSGHFLTLPKGLSELKAFRKAKPTPLIFIGDLSSQQLVNLIKAGASDYLENAHIDQLQQKIETVLKEATNRSHFHEYRYRAMVQEGADLMSILDTQGNFLFVSESSYRILKYPPGHFECKNAFKMIHPDDLPELKEAFTSVTQVKRIQLPRFRFAGHLGRWHWIEATAINLQNDPYIGGIVVNGRDITVQVQQEKQIQLSNERYRYVVKATHDHIYDWDLIKNANKRVGTSLRTLFGYTNIEAEQDANFWYERVHPEEREQIYATLKAKLEDPTQQLCDYTYKFKKADGSYAVVYDRGYIIRNEKGKATRLIGAVRDITTEHREQTQKDLSQQLTDILSKPSSLHTNLELALNKLLTFSGAQLGEVWLKSYDEEKLNLIARQGIILDDQPLEETEPICLTQTDGIPGAVYHSQSTIFLDIRMSTCPKAPAAIQKGLVTAVGLPIPYRDKIVGSFVFMTPFDLDHFKAIRQILENVIAQIAPVLMQKKKEDDLNKFFNLSPDMLCVVGLDGYLKKVNPAFQKISAYSDEELLTQPFTNFVYPADADKLWDELKRIKSGHSRESFFESRFVTKNGAIKWLSWNVKVVMEEKLMYAVAKDVTLLREQQKALSNAVQQTLEKERARFGRELHDGLVQMLVGTKINLKHFYTTLKTDAPKPKILTQSIDYLDHCIEEARTISHGLLSVTLRKYGLGTALEEIAHKMAAKSAGIQITYHDLLPESTKLTTDQELQLYRIAQEATTNTLKHADATELNITLRSDAETLELVISDNGKGIDHNTQTGGTGMRNMQARADHMGGHIFFKNKKSGGLEITVVIQIDTHTPATLDALEGLKLPPDL</sequence>
<evidence type="ECO:0000256" key="7">
    <source>
        <dbReference type="ARBA" id="ARBA00022840"/>
    </source>
</evidence>
<dbReference type="InterPro" id="IPR036890">
    <property type="entry name" value="HATPase_C_sf"/>
</dbReference>
<dbReference type="GO" id="GO:0046983">
    <property type="term" value="F:protein dimerization activity"/>
    <property type="evidence" value="ECO:0007669"/>
    <property type="project" value="InterPro"/>
</dbReference>
<dbReference type="EMBL" id="QREG01000008">
    <property type="protein sequence ID" value="RED99418.1"/>
    <property type="molecule type" value="Genomic_DNA"/>
</dbReference>
<dbReference type="InterPro" id="IPR013655">
    <property type="entry name" value="PAS_fold_3"/>
</dbReference>
<dbReference type="InterPro" id="IPR001610">
    <property type="entry name" value="PAC"/>
</dbReference>
<dbReference type="InterPro" id="IPR050482">
    <property type="entry name" value="Sensor_HK_TwoCompSys"/>
</dbReference>
<evidence type="ECO:0000259" key="9">
    <source>
        <dbReference type="PROSITE" id="PS50109"/>
    </source>
</evidence>
<dbReference type="InterPro" id="IPR029016">
    <property type="entry name" value="GAF-like_dom_sf"/>
</dbReference>
<evidence type="ECO:0000256" key="4">
    <source>
        <dbReference type="ARBA" id="ARBA00022679"/>
    </source>
</evidence>
<dbReference type="RefSeq" id="WP_170147957.1">
    <property type="nucleotide sequence ID" value="NZ_QREG01000008.1"/>
</dbReference>
<comment type="catalytic activity">
    <reaction evidence="1">
        <text>ATP + protein L-histidine = ADP + protein N-phospho-L-histidine.</text>
        <dbReference type="EC" id="2.7.13.3"/>
    </reaction>
</comment>
<gene>
    <name evidence="12" type="ORF">C7460_10834</name>
</gene>
<organism evidence="12 13">
    <name type="scientific">Marinoscillum furvescens DSM 4134</name>
    <dbReference type="NCBI Taxonomy" id="1122208"/>
    <lineage>
        <taxon>Bacteria</taxon>
        <taxon>Pseudomonadati</taxon>
        <taxon>Bacteroidota</taxon>
        <taxon>Cytophagia</taxon>
        <taxon>Cytophagales</taxon>
        <taxon>Reichenbachiellaceae</taxon>
        <taxon>Marinoscillum</taxon>
    </lineage>
</organism>
<keyword evidence="6" id="KW-0418">Kinase</keyword>
<dbReference type="Gene3D" id="3.30.450.40">
    <property type="match status" value="1"/>
</dbReference>
<dbReference type="EC" id="2.7.13.3" evidence="2"/>
<dbReference type="Gene3D" id="1.20.5.1930">
    <property type="match status" value="1"/>
</dbReference>
<dbReference type="SUPFAM" id="SSF55874">
    <property type="entry name" value="ATPase domain of HSP90 chaperone/DNA topoisomerase II/histidine kinase"/>
    <property type="match status" value="1"/>
</dbReference>
<proteinExistence type="predicted"/>
<dbReference type="PROSITE" id="PS50112">
    <property type="entry name" value="PAS"/>
    <property type="match status" value="3"/>
</dbReference>
<dbReference type="InterPro" id="IPR000700">
    <property type="entry name" value="PAS-assoc_C"/>
</dbReference>
<name>A0A3D9L425_MARFU</name>
<dbReference type="InterPro" id="IPR000014">
    <property type="entry name" value="PAS"/>
</dbReference>
<keyword evidence="8" id="KW-0902">Two-component regulatory system</keyword>
<evidence type="ECO:0000259" key="11">
    <source>
        <dbReference type="PROSITE" id="PS50113"/>
    </source>
</evidence>
<evidence type="ECO:0000313" key="12">
    <source>
        <dbReference type="EMBL" id="RED99418.1"/>
    </source>
</evidence>
<feature type="domain" description="PAS" evidence="10">
    <location>
        <begin position="544"/>
        <end position="614"/>
    </location>
</feature>
<accession>A0A3D9L425</accession>
<evidence type="ECO:0000259" key="10">
    <source>
        <dbReference type="PROSITE" id="PS50112"/>
    </source>
</evidence>
<reference evidence="12 13" key="1">
    <citation type="submission" date="2018-07" db="EMBL/GenBank/DDBJ databases">
        <title>Genomic Encyclopedia of Type Strains, Phase IV (KMG-IV): sequencing the most valuable type-strain genomes for metagenomic binning, comparative biology and taxonomic classification.</title>
        <authorList>
            <person name="Goeker M."/>
        </authorList>
    </citation>
    <scope>NUCLEOTIDE SEQUENCE [LARGE SCALE GENOMIC DNA]</scope>
    <source>
        <strain evidence="12 13">DSM 4134</strain>
    </source>
</reference>
<evidence type="ECO:0000256" key="2">
    <source>
        <dbReference type="ARBA" id="ARBA00012438"/>
    </source>
</evidence>
<dbReference type="InterPro" id="IPR011712">
    <property type="entry name" value="Sig_transdc_His_kin_sub3_dim/P"/>
</dbReference>
<dbReference type="NCBIfam" id="TIGR00229">
    <property type="entry name" value="sensory_box"/>
    <property type="match status" value="3"/>
</dbReference>
<dbReference type="AlphaFoldDB" id="A0A3D9L425"/>
<feature type="domain" description="PAC" evidence="11">
    <location>
        <begin position="334"/>
        <end position="386"/>
    </location>
</feature>
<protein>
    <recommendedName>
        <fullName evidence="2">histidine kinase</fullName>
        <ecNumber evidence="2">2.7.13.3</ecNumber>
    </recommendedName>
</protein>
<feature type="domain" description="PAS" evidence="10">
    <location>
        <begin position="131"/>
        <end position="201"/>
    </location>
</feature>
<dbReference type="CDD" id="cd16917">
    <property type="entry name" value="HATPase_UhpB-NarQ-NarX-like"/>
    <property type="match status" value="1"/>
</dbReference>
<feature type="domain" description="PAS" evidence="10">
    <location>
        <begin position="256"/>
        <end position="329"/>
    </location>
</feature>
<dbReference type="PROSITE" id="PS50113">
    <property type="entry name" value="PAC"/>
    <property type="match status" value="1"/>
</dbReference>
<dbReference type="Pfam" id="PF07730">
    <property type="entry name" value="HisKA_3"/>
    <property type="match status" value="1"/>
</dbReference>
<dbReference type="InterPro" id="IPR005467">
    <property type="entry name" value="His_kinase_dom"/>
</dbReference>
<keyword evidence="3" id="KW-0597">Phosphoprotein</keyword>
<evidence type="ECO:0000256" key="3">
    <source>
        <dbReference type="ARBA" id="ARBA00022553"/>
    </source>
</evidence>
<dbReference type="SUPFAM" id="SSF55785">
    <property type="entry name" value="PYP-like sensor domain (PAS domain)"/>
    <property type="match status" value="3"/>
</dbReference>
<dbReference type="Pfam" id="PF02518">
    <property type="entry name" value="HATPase_c"/>
    <property type="match status" value="1"/>
</dbReference>
<keyword evidence="4" id="KW-0808">Transferase</keyword>
<evidence type="ECO:0000256" key="5">
    <source>
        <dbReference type="ARBA" id="ARBA00022741"/>
    </source>
</evidence>
<dbReference type="GO" id="GO:0005524">
    <property type="term" value="F:ATP binding"/>
    <property type="evidence" value="ECO:0007669"/>
    <property type="project" value="UniProtKB-KW"/>
</dbReference>
<evidence type="ECO:0000256" key="8">
    <source>
        <dbReference type="ARBA" id="ARBA00023012"/>
    </source>
</evidence>
<dbReference type="Proteomes" id="UP000256779">
    <property type="component" value="Unassembled WGS sequence"/>
</dbReference>
<evidence type="ECO:0000256" key="1">
    <source>
        <dbReference type="ARBA" id="ARBA00000085"/>
    </source>
</evidence>
<dbReference type="SMART" id="SM00086">
    <property type="entry name" value="PAC"/>
    <property type="match status" value="2"/>
</dbReference>
<dbReference type="InterPro" id="IPR035965">
    <property type="entry name" value="PAS-like_dom_sf"/>
</dbReference>
<dbReference type="GO" id="GO:0016020">
    <property type="term" value="C:membrane"/>
    <property type="evidence" value="ECO:0007669"/>
    <property type="project" value="InterPro"/>
</dbReference>
<dbReference type="SMART" id="SM00387">
    <property type="entry name" value="HATPase_c"/>
    <property type="match status" value="1"/>
</dbReference>
<feature type="domain" description="Histidine kinase" evidence="9">
    <location>
        <begin position="678"/>
        <end position="873"/>
    </location>
</feature>